<protein>
    <recommendedName>
        <fullName evidence="3">UDP-N-acetylglucosamine 2-epimerase domain-containing protein</fullName>
    </recommendedName>
</protein>
<evidence type="ECO:0000313" key="1">
    <source>
        <dbReference type="EMBL" id="APJ04567.1"/>
    </source>
</evidence>
<proteinExistence type="predicted"/>
<dbReference type="Proteomes" id="UP000184731">
    <property type="component" value="Chromosome"/>
</dbReference>
<name>A0A1L4D301_9BACT</name>
<evidence type="ECO:0000313" key="2">
    <source>
        <dbReference type="Proteomes" id="UP000184731"/>
    </source>
</evidence>
<dbReference type="KEGG" id="saqi:AXG55_11885"/>
<dbReference type="STRING" id="1915309.AXG55_11885"/>
<keyword evidence="2" id="KW-1185">Reference proteome</keyword>
<dbReference type="AlphaFoldDB" id="A0A1L4D301"/>
<sequence>MRYFFKIKQLFSNIHILNKRFPRTYCVVYGCDSIYKKSILEVISHVSTPVFIEAGYFYLNIYRFLLVFPTFIKIVFKSEMRWSFRSFSIALKVAFLFQVIQSYKPRVVLTYLDNDSIFQFTARISSNIKFFCIQNGSRGIYDIEAVPNLNLVNFFCFNNYVIKFLSQSGYKANRWLPIGSFMSSFFIKHISEKSNFIKEFDICLVSQWRLSFYLESKNNPFFYSFKKMVDELLDCLSTLLKLNAHIKACIALCSEDEREYSLYKDKFLDRCLILKKDKNYEWTSYEAIAKSKITISINSTMLEEALDLNSIPLGYNSSGDPLLNASLPDLYLANSKEQFTEKIHHNLLVSSNLDSLDISDLKTSNTIPAYKVIQNAVKFGIGDSPQLFEEYLDQFSYCQK</sequence>
<gene>
    <name evidence="1" type="ORF">AXG55_11885</name>
</gene>
<organism evidence="1 2">
    <name type="scientific">Silvanigrella aquatica</name>
    <dbReference type="NCBI Taxonomy" id="1915309"/>
    <lineage>
        <taxon>Bacteria</taxon>
        <taxon>Pseudomonadati</taxon>
        <taxon>Bdellovibrionota</taxon>
        <taxon>Oligoflexia</taxon>
        <taxon>Silvanigrellales</taxon>
        <taxon>Silvanigrellaceae</taxon>
        <taxon>Silvanigrella</taxon>
    </lineage>
</organism>
<dbReference type="EMBL" id="CP017834">
    <property type="protein sequence ID" value="APJ04567.1"/>
    <property type="molecule type" value="Genomic_DNA"/>
</dbReference>
<reference evidence="1 2" key="1">
    <citation type="submission" date="2016-10" db="EMBL/GenBank/DDBJ databases">
        <title>Silvanigrella aquatica sp. nov., isolated from a freshwater lake located in the Black Forest, Germany, description of Silvanigrellaceae fam. nov., Silvanigrellales ord. nov., reclassification of the order Bdellovibrionales in the class Oligoflexia, reclassification of the families Bacteriovoracaceae and Halobacteriovoraceae in the new order Bacteriovoracales ord. nov., and reclassification of the family Pseudobacteriovoracaceae in the order Oligoflexiales.</title>
        <authorList>
            <person name="Hahn M.W."/>
            <person name="Schmidt J."/>
            <person name="Koll U."/>
            <person name="Rohde M."/>
            <person name="Verbag S."/>
            <person name="Pitt A."/>
            <person name="Nakai R."/>
            <person name="Naganuma T."/>
            <person name="Lang E."/>
        </authorList>
    </citation>
    <scope>NUCLEOTIDE SEQUENCE [LARGE SCALE GENOMIC DNA]</scope>
    <source>
        <strain evidence="1 2">MWH-Nonnen-W8red</strain>
    </source>
</reference>
<evidence type="ECO:0008006" key="3">
    <source>
        <dbReference type="Google" id="ProtNLM"/>
    </source>
</evidence>
<accession>A0A1L4D301</accession>